<evidence type="ECO:0000256" key="1">
    <source>
        <dbReference type="SAM" id="Phobius"/>
    </source>
</evidence>
<feature type="transmembrane region" description="Helical" evidence="1">
    <location>
        <begin position="12"/>
        <end position="35"/>
    </location>
</feature>
<organism evidence="2 3">
    <name type="scientific">Aeromicrobium wangtongii</name>
    <dbReference type="NCBI Taxonomy" id="2969247"/>
    <lineage>
        <taxon>Bacteria</taxon>
        <taxon>Bacillati</taxon>
        <taxon>Actinomycetota</taxon>
        <taxon>Actinomycetes</taxon>
        <taxon>Propionibacteriales</taxon>
        <taxon>Nocardioidaceae</taxon>
        <taxon>Aeromicrobium</taxon>
    </lineage>
</organism>
<protein>
    <submittedName>
        <fullName evidence="2">Lytic transglycosylase domain-containing protein</fullName>
    </submittedName>
</protein>
<dbReference type="InterPro" id="IPR043426">
    <property type="entry name" value="MltB-like"/>
</dbReference>
<proteinExistence type="predicted"/>
<dbReference type="PANTHER" id="PTHR30163:SF8">
    <property type="entry name" value="LYTIC MUREIN TRANSGLYCOSYLASE"/>
    <property type="match status" value="1"/>
</dbReference>
<keyword evidence="1" id="KW-0472">Membrane</keyword>
<evidence type="ECO:0000313" key="2">
    <source>
        <dbReference type="EMBL" id="UUP15367.1"/>
    </source>
</evidence>
<dbReference type="Proteomes" id="UP001316184">
    <property type="component" value="Chromosome"/>
</dbReference>
<dbReference type="Gene3D" id="1.10.530.10">
    <property type="match status" value="1"/>
</dbReference>
<name>A0ABY5MC11_9ACTN</name>
<dbReference type="InterPro" id="IPR023346">
    <property type="entry name" value="Lysozyme-like_dom_sf"/>
</dbReference>
<evidence type="ECO:0000313" key="3">
    <source>
        <dbReference type="Proteomes" id="UP001316184"/>
    </source>
</evidence>
<keyword evidence="1" id="KW-0812">Transmembrane</keyword>
<dbReference type="RefSeq" id="WP_232399420.1">
    <property type="nucleotide sequence ID" value="NZ_CP102173.1"/>
</dbReference>
<gene>
    <name evidence="2" type="ORF">NQV15_08655</name>
</gene>
<dbReference type="PANTHER" id="PTHR30163">
    <property type="entry name" value="MEMBRANE-BOUND LYTIC MUREIN TRANSGLYCOSYLASE B"/>
    <property type="match status" value="1"/>
</dbReference>
<keyword evidence="1" id="KW-1133">Transmembrane helix</keyword>
<sequence>MADRPRQGFGTLELVLVGVALCVMVALGIFAASAITQSASSGGTPTPAASPAALALEPVKPDAVAPAPVAAGDQVAQQWVRDLSTRTGISETAMRAYASAVLRIGQEQPACRLGWSTLAAIGGIESGHGTEGGAYLLPDGRTSQPILGPALDGTNGFAAIRSTAESVPWHGDLAWDHAVGPMQFIPSTWERWESDGNKDGVNDPSNIFDAAYAAGRYLCTTGDLSTGTGWSQAVFSYNHSEDYVRSVLAFANDYATRGQRE</sequence>
<keyword evidence="3" id="KW-1185">Reference proteome</keyword>
<dbReference type="EMBL" id="CP102173">
    <property type="protein sequence ID" value="UUP15367.1"/>
    <property type="molecule type" value="Genomic_DNA"/>
</dbReference>
<dbReference type="SUPFAM" id="SSF53955">
    <property type="entry name" value="Lysozyme-like"/>
    <property type="match status" value="1"/>
</dbReference>
<reference evidence="2 3" key="1">
    <citation type="submission" date="2022-08" db="EMBL/GenBank/DDBJ databases">
        <title>novel species in genus Aeromicrobium.</title>
        <authorList>
            <person name="Ye L."/>
        </authorList>
    </citation>
    <scope>NUCLEOTIDE SEQUENCE [LARGE SCALE GENOMIC DNA]</scope>
    <source>
        <strain evidence="3">zg-Y1379</strain>
    </source>
</reference>
<dbReference type="CDD" id="cd13399">
    <property type="entry name" value="Slt35-like"/>
    <property type="match status" value="1"/>
</dbReference>
<accession>A0ABY5MC11</accession>